<gene>
    <name evidence="2" type="ORF">N7U62_08340</name>
</gene>
<evidence type="ECO:0000313" key="2">
    <source>
        <dbReference type="EMBL" id="MCV9386668.1"/>
    </source>
</evidence>
<protein>
    <recommendedName>
        <fullName evidence="4">Gylcosyl hydrolase 115 C-terminal domain-containing protein</fullName>
    </recommendedName>
</protein>
<keyword evidence="3" id="KW-1185">Reference proteome</keyword>
<feature type="signal peptide" evidence="1">
    <location>
        <begin position="1"/>
        <end position="22"/>
    </location>
</feature>
<keyword evidence="1" id="KW-0732">Signal</keyword>
<dbReference type="EMBL" id="JAOYOD010000001">
    <property type="protein sequence ID" value="MCV9386668.1"/>
    <property type="molecule type" value="Genomic_DNA"/>
</dbReference>
<evidence type="ECO:0008006" key="4">
    <source>
        <dbReference type="Google" id="ProtNLM"/>
    </source>
</evidence>
<evidence type="ECO:0000256" key="1">
    <source>
        <dbReference type="SAM" id="SignalP"/>
    </source>
</evidence>
<comment type="caution">
    <text evidence="2">The sequence shown here is derived from an EMBL/GenBank/DDBJ whole genome shotgun (WGS) entry which is preliminary data.</text>
</comment>
<proteinExistence type="predicted"/>
<dbReference type="Proteomes" id="UP001300692">
    <property type="component" value="Unassembled WGS sequence"/>
</dbReference>
<evidence type="ECO:0000313" key="3">
    <source>
        <dbReference type="Proteomes" id="UP001300692"/>
    </source>
</evidence>
<feature type="chain" id="PRO_5046389074" description="Gylcosyl hydrolase 115 C-terminal domain-containing protein" evidence="1">
    <location>
        <begin position="23"/>
        <end position="415"/>
    </location>
</feature>
<sequence length="415" mass="47050">MKIKSLLVIVAIFATCILHTNAQSTYTNPIVDESIIFEEKLGIVAVEAEFFYRQSKTDKREWYRSSKNEKPNAGRDEDTLHVYGASNNAYLEILPDTRVTHADPLVNGENFNNIPDSMPTVHYKVKFTNPGRYYVWARAYSTGGEDNGVHVGLNYKWPESGQRIQWCDGKNEWTWSSKQRTDEVHCGIPYAIYLDILKPGIHDIQFSMREDGFEFDKFILTKDRYYKPEGTGPKVVANAALPDAYPAVPAPKIEKTYFEKLAQSIPKTKWIAAQQFPSLGTNYYEHGKNWMAINPEEYKEAITSTSFDYESGKYDLVFVAVGENDGSSTFRISINGKELGEYSPKISENMFEMGKNSNALWKGVSMTKGDKITVWAKVGTDGQEFTRGRWAGIIFTPVGKGQKIQNTSLSYVQNK</sequence>
<name>A0ABT3CTV8_9BACT</name>
<reference evidence="2 3" key="1">
    <citation type="submission" date="2022-10" db="EMBL/GenBank/DDBJ databases">
        <title>Comparative genomics and taxonomic characterization of three novel marine species of genus Reichenbachiella exhibiting antioxidant and polysaccharide degradation activities.</title>
        <authorList>
            <person name="Muhammad N."/>
            <person name="Lee Y.-J."/>
            <person name="Ko J."/>
            <person name="Kim S.-G."/>
        </authorList>
    </citation>
    <scope>NUCLEOTIDE SEQUENCE [LARGE SCALE GENOMIC DNA]</scope>
    <source>
        <strain evidence="2 3">ABR2-5</strain>
    </source>
</reference>
<dbReference type="RefSeq" id="WP_264137484.1">
    <property type="nucleotide sequence ID" value="NZ_JAOYOD010000001.1"/>
</dbReference>
<accession>A0ABT3CTV8</accession>
<dbReference type="Gene3D" id="2.60.120.1620">
    <property type="match status" value="1"/>
</dbReference>
<organism evidence="2 3">
    <name type="scientific">Reichenbachiella ulvae</name>
    <dbReference type="NCBI Taxonomy" id="2980104"/>
    <lineage>
        <taxon>Bacteria</taxon>
        <taxon>Pseudomonadati</taxon>
        <taxon>Bacteroidota</taxon>
        <taxon>Cytophagia</taxon>
        <taxon>Cytophagales</taxon>
        <taxon>Reichenbachiellaceae</taxon>
        <taxon>Reichenbachiella</taxon>
    </lineage>
</organism>